<feature type="compositionally biased region" description="Basic and acidic residues" evidence="1">
    <location>
        <begin position="39"/>
        <end position="64"/>
    </location>
</feature>
<organism evidence="2 3">
    <name type="scientific">Candidatus Roizmanbacteria bacterium GW2011_GWA2_33_33</name>
    <dbReference type="NCBI Taxonomy" id="1618476"/>
    <lineage>
        <taxon>Bacteria</taxon>
        <taxon>Candidatus Roizmaniibacteriota</taxon>
    </lineage>
</organism>
<dbReference type="EMBL" id="LBPD01000001">
    <property type="protein sequence ID" value="KKP53056.1"/>
    <property type="molecule type" value="Genomic_DNA"/>
</dbReference>
<evidence type="ECO:0000313" key="3">
    <source>
        <dbReference type="Proteomes" id="UP000034045"/>
    </source>
</evidence>
<proteinExistence type="predicted"/>
<feature type="compositionally biased region" description="Basic residues" evidence="1">
    <location>
        <begin position="141"/>
        <end position="150"/>
    </location>
</feature>
<gene>
    <name evidence="2" type="ORF">UR42_C0001G0023</name>
</gene>
<evidence type="ECO:0000256" key="1">
    <source>
        <dbReference type="SAM" id="MobiDB-lite"/>
    </source>
</evidence>
<name>A0A0G0ANQ2_9BACT</name>
<reference evidence="2 3" key="1">
    <citation type="journal article" date="2015" name="Nature">
        <title>rRNA introns, odd ribosomes, and small enigmatic genomes across a large radiation of phyla.</title>
        <authorList>
            <person name="Brown C.T."/>
            <person name="Hug L.A."/>
            <person name="Thomas B.C."/>
            <person name="Sharon I."/>
            <person name="Castelle C.J."/>
            <person name="Singh A."/>
            <person name="Wilkins M.J."/>
            <person name="Williams K.H."/>
            <person name="Banfield J.F."/>
        </authorList>
    </citation>
    <scope>NUCLEOTIDE SEQUENCE [LARGE SCALE GENOMIC DNA]</scope>
</reference>
<feature type="region of interest" description="Disordered" evidence="1">
    <location>
        <begin position="35"/>
        <end position="64"/>
    </location>
</feature>
<dbReference type="Proteomes" id="UP000034045">
    <property type="component" value="Unassembled WGS sequence"/>
</dbReference>
<feature type="compositionally biased region" description="Basic and acidic residues" evidence="1">
    <location>
        <begin position="151"/>
        <end position="160"/>
    </location>
</feature>
<sequence>MKKGTILGDTFEQLAELGVSSAKKTVKSVAQIVNPFSKNESHESNESNKSHSPEVNRGKDHTPLDFKKLQNKFQDKDKLKAEALKNRLFQLVKREDEKILERKDMDEEQKKRQEEYEVEEKKRKEQQQKIQSQQGVIPTGKAKRGFMSRKKSSEQQHVENKPASGKQ</sequence>
<feature type="region of interest" description="Disordered" evidence="1">
    <location>
        <begin position="95"/>
        <end position="167"/>
    </location>
</feature>
<evidence type="ECO:0000313" key="2">
    <source>
        <dbReference type="EMBL" id="KKP53056.1"/>
    </source>
</evidence>
<comment type="caution">
    <text evidence="2">The sequence shown here is derived from an EMBL/GenBank/DDBJ whole genome shotgun (WGS) entry which is preliminary data.</text>
</comment>
<protein>
    <submittedName>
        <fullName evidence="2">Uncharacterized protein</fullName>
    </submittedName>
</protein>
<accession>A0A0G0ANQ2</accession>
<feature type="compositionally biased region" description="Basic and acidic residues" evidence="1">
    <location>
        <begin position="95"/>
        <end position="127"/>
    </location>
</feature>
<dbReference type="AlphaFoldDB" id="A0A0G0ANQ2"/>